<evidence type="ECO:0000256" key="6">
    <source>
        <dbReference type="ARBA" id="ARBA00032983"/>
    </source>
</evidence>
<evidence type="ECO:0000256" key="4">
    <source>
        <dbReference type="ARBA" id="ARBA00023271"/>
    </source>
</evidence>
<dbReference type="GO" id="GO:0042645">
    <property type="term" value="C:mitochondrial nucleoid"/>
    <property type="evidence" value="ECO:0007669"/>
    <property type="project" value="UniProtKB-SubCell"/>
</dbReference>
<dbReference type="AlphaFoldDB" id="A0A9J6DYD8"/>
<accession>A0A9J6DYD8</accession>
<comment type="subcellular location">
    <subcellularLocation>
        <location evidence="1">Mitochondrion matrix</location>
        <location evidence="1">Mitochondrion nucleoid</location>
    </subcellularLocation>
</comment>
<evidence type="ECO:0000256" key="5">
    <source>
        <dbReference type="ARBA" id="ARBA00031206"/>
    </source>
</evidence>
<evidence type="ECO:0000256" key="2">
    <source>
        <dbReference type="ARBA" id="ARBA00022946"/>
    </source>
</evidence>
<dbReference type="Pfam" id="PF20180">
    <property type="entry name" value="UQCC2_CBP6"/>
    <property type="match status" value="1"/>
</dbReference>
<dbReference type="VEuPathDB" id="VectorBase:LOC119167017"/>
<protein>
    <recommendedName>
        <fullName evidence="6">Mitochondrial nucleoid factor 1</fullName>
    </recommendedName>
    <alternativeName>
        <fullName evidence="5">Mitochondrial protein M19</fullName>
    </alternativeName>
</protein>
<dbReference type="GO" id="GO:0034551">
    <property type="term" value="P:mitochondrial respiratory chain complex III assembly"/>
    <property type="evidence" value="ECO:0007669"/>
    <property type="project" value="TreeGrafter"/>
</dbReference>
<dbReference type="Proteomes" id="UP000821866">
    <property type="component" value="Chromosome 4"/>
</dbReference>
<reference evidence="7" key="1">
    <citation type="journal article" date="2020" name="Cell">
        <title>Large-Scale Comparative Analyses of Tick Genomes Elucidate Their Genetic Diversity and Vector Capacities.</title>
        <authorList>
            <consortium name="Tick Genome and Microbiome Consortium (TIGMIC)"/>
            <person name="Jia N."/>
            <person name="Wang J."/>
            <person name="Shi W."/>
            <person name="Du L."/>
            <person name="Sun Y."/>
            <person name="Zhan W."/>
            <person name="Jiang J.F."/>
            <person name="Wang Q."/>
            <person name="Zhang B."/>
            <person name="Ji P."/>
            <person name="Bell-Sakyi L."/>
            <person name="Cui X.M."/>
            <person name="Yuan T.T."/>
            <person name="Jiang B.G."/>
            <person name="Yang W.F."/>
            <person name="Lam T.T."/>
            <person name="Chang Q.C."/>
            <person name="Ding S.J."/>
            <person name="Wang X.J."/>
            <person name="Zhu J.G."/>
            <person name="Ruan X.D."/>
            <person name="Zhao L."/>
            <person name="Wei J.T."/>
            <person name="Ye R.Z."/>
            <person name="Que T.C."/>
            <person name="Du C.H."/>
            <person name="Zhou Y.H."/>
            <person name="Cheng J.X."/>
            <person name="Dai P.F."/>
            <person name="Guo W.B."/>
            <person name="Han X.H."/>
            <person name="Huang E.J."/>
            <person name="Li L.F."/>
            <person name="Wei W."/>
            <person name="Gao Y.C."/>
            <person name="Liu J.Z."/>
            <person name="Shao H.Z."/>
            <person name="Wang X."/>
            <person name="Wang C.C."/>
            <person name="Yang T.C."/>
            <person name="Huo Q.B."/>
            <person name="Li W."/>
            <person name="Chen H.Y."/>
            <person name="Chen S.E."/>
            <person name="Zhou L.G."/>
            <person name="Ni X.B."/>
            <person name="Tian J.H."/>
            <person name="Sheng Y."/>
            <person name="Liu T."/>
            <person name="Pan Y.S."/>
            <person name="Xia L.Y."/>
            <person name="Li J."/>
            <person name="Zhao F."/>
            <person name="Cao W.C."/>
        </authorList>
    </citation>
    <scope>NUCLEOTIDE SEQUENCE</scope>
    <source>
        <strain evidence="7">Rmic-2018</strain>
    </source>
</reference>
<proteinExistence type="predicted"/>
<evidence type="ECO:0000256" key="3">
    <source>
        <dbReference type="ARBA" id="ARBA00023128"/>
    </source>
</evidence>
<comment type="caution">
    <text evidence="7">The sequence shown here is derived from an EMBL/GenBank/DDBJ whole genome shotgun (WGS) entry which is preliminary data.</text>
</comment>
<gene>
    <name evidence="7" type="ORF">HPB51_003599</name>
</gene>
<reference evidence="7" key="2">
    <citation type="submission" date="2021-09" db="EMBL/GenBank/DDBJ databases">
        <authorList>
            <person name="Jia N."/>
            <person name="Wang J."/>
            <person name="Shi W."/>
            <person name="Du L."/>
            <person name="Sun Y."/>
            <person name="Zhan W."/>
            <person name="Jiang J."/>
            <person name="Wang Q."/>
            <person name="Zhang B."/>
            <person name="Ji P."/>
            <person name="Sakyi L.B."/>
            <person name="Cui X."/>
            <person name="Yuan T."/>
            <person name="Jiang B."/>
            <person name="Yang W."/>
            <person name="Lam T.T.-Y."/>
            <person name="Chang Q."/>
            <person name="Ding S."/>
            <person name="Wang X."/>
            <person name="Zhu J."/>
            <person name="Ruan X."/>
            <person name="Zhao L."/>
            <person name="Wei J."/>
            <person name="Que T."/>
            <person name="Du C."/>
            <person name="Cheng J."/>
            <person name="Dai P."/>
            <person name="Han X."/>
            <person name="Huang E."/>
            <person name="Gao Y."/>
            <person name="Liu J."/>
            <person name="Shao H."/>
            <person name="Ye R."/>
            <person name="Li L."/>
            <person name="Wei W."/>
            <person name="Wang X."/>
            <person name="Wang C."/>
            <person name="Huo Q."/>
            <person name="Li W."/>
            <person name="Guo W."/>
            <person name="Chen H."/>
            <person name="Chen S."/>
            <person name="Zhou L."/>
            <person name="Zhou L."/>
            <person name="Ni X."/>
            <person name="Tian J."/>
            <person name="Zhou Y."/>
            <person name="Sheng Y."/>
            <person name="Liu T."/>
            <person name="Pan Y."/>
            <person name="Xia L."/>
            <person name="Li J."/>
            <person name="Zhao F."/>
            <person name="Cao W."/>
        </authorList>
    </citation>
    <scope>NUCLEOTIDE SEQUENCE</scope>
    <source>
        <strain evidence="7">Rmic-2018</strain>
        <tissue evidence="7">Larvae</tissue>
    </source>
</reference>
<sequence length="176" mass="20148">MTARSSQTWTIPATDYRRRNANAKSKLIQSKLNFHVRSRRCPRSQMAGANLYREYMKICSVWRADPVRSGKCLGEYVRRRVAEEFRHSEQTVVPDAELCTRRLESLRAVASDRYAKQYPRVSVSSATGLTRAECAKVVVENLHTAEGAEQEKSLLAKLKERLSFKTDTSPPAERRK</sequence>
<dbReference type="PANTHER" id="PTHR34260">
    <property type="entry name" value="UBIQUINOL-CYTOCHROME-C REDUCTASE COMPLEX ASSEMBLY FACTOR 2"/>
    <property type="match status" value="1"/>
</dbReference>
<organism evidence="7 8">
    <name type="scientific">Rhipicephalus microplus</name>
    <name type="common">Cattle tick</name>
    <name type="synonym">Boophilus microplus</name>
    <dbReference type="NCBI Taxonomy" id="6941"/>
    <lineage>
        <taxon>Eukaryota</taxon>
        <taxon>Metazoa</taxon>
        <taxon>Ecdysozoa</taxon>
        <taxon>Arthropoda</taxon>
        <taxon>Chelicerata</taxon>
        <taxon>Arachnida</taxon>
        <taxon>Acari</taxon>
        <taxon>Parasitiformes</taxon>
        <taxon>Ixodida</taxon>
        <taxon>Ixodoidea</taxon>
        <taxon>Ixodidae</taxon>
        <taxon>Rhipicephalinae</taxon>
        <taxon>Rhipicephalus</taxon>
        <taxon>Boophilus</taxon>
    </lineage>
</organism>
<dbReference type="InterPro" id="IPR037698">
    <property type="entry name" value="UQCC2"/>
</dbReference>
<keyword evidence="2" id="KW-0809">Transit peptide</keyword>
<name>A0A9J6DYD8_RHIMP</name>
<dbReference type="EMBL" id="JABSTU010000006">
    <property type="protein sequence ID" value="KAH8027157.1"/>
    <property type="molecule type" value="Genomic_DNA"/>
</dbReference>
<evidence type="ECO:0000313" key="7">
    <source>
        <dbReference type="EMBL" id="KAH8027157.1"/>
    </source>
</evidence>
<keyword evidence="8" id="KW-1185">Reference proteome</keyword>
<keyword evidence="4" id="KW-1135">Mitochondrion nucleoid</keyword>
<keyword evidence="3" id="KW-0496">Mitochondrion</keyword>
<evidence type="ECO:0000256" key="1">
    <source>
        <dbReference type="ARBA" id="ARBA00004436"/>
    </source>
</evidence>
<evidence type="ECO:0000313" key="8">
    <source>
        <dbReference type="Proteomes" id="UP000821866"/>
    </source>
</evidence>
<dbReference type="PANTHER" id="PTHR34260:SF1">
    <property type="entry name" value="UBIQUINOL-CYTOCHROME-C REDUCTASE COMPLEX ASSEMBLY FACTOR 2"/>
    <property type="match status" value="1"/>
</dbReference>